<evidence type="ECO:0000313" key="1">
    <source>
        <dbReference type="EMBL" id="KAH3669148.1"/>
    </source>
</evidence>
<proteinExistence type="predicted"/>
<gene>
    <name evidence="1" type="ORF">WICMUC_004987</name>
</gene>
<keyword evidence="2" id="KW-1185">Reference proteome</keyword>
<reference evidence="1" key="1">
    <citation type="journal article" date="2021" name="Open Biol.">
        <title>Shared evolutionary footprints suggest mitochondrial oxidative damage underlies multiple complex I losses in fungi.</title>
        <authorList>
            <person name="Schikora-Tamarit M.A."/>
            <person name="Marcet-Houben M."/>
            <person name="Nosek J."/>
            <person name="Gabaldon T."/>
        </authorList>
    </citation>
    <scope>NUCLEOTIDE SEQUENCE</scope>
    <source>
        <strain evidence="1">CBS6341</strain>
    </source>
</reference>
<accession>A0A9P8PBG6</accession>
<dbReference type="OrthoDB" id="4081497at2759"/>
<comment type="caution">
    <text evidence="1">The sequence shown here is derived from an EMBL/GenBank/DDBJ whole genome shotgun (WGS) entry which is preliminary data.</text>
</comment>
<protein>
    <submittedName>
        <fullName evidence="1">Uncharacterized protein</fullName>
    </submittedName>
</protein>
<dbReference type="EMBL" id="JAEUBF010001336">
    <property type="protein sequence ID" value="KAH3669148.1"/>
    <property type="molecule type" value="Genomic_DNA"/>
</dbReference>
<dbReference type="AlphaFoldDB" id="A0A9P8PBG6"/>
<name>A0A9P8PBG6_9ASCO</name>
<reference evidence="1" key="2">
    <citation type="submission" date="2021-01" db="EMBL/GenBank/DDBJ databases">
        <authorList>
            <person name="Schikora-Tamarit M.A."/>
        </authorList>
    </citation>
    <scope>NUCLEOTIDE SEQUENCE</scope>
    <source>
        <strain evidence="1">CBS6341</strain>
    </source>
</reference>
<dbReference type="Proteomes" id="UP000769528">
    <property type="component" value="Unassembled WGS sequence"/>
</dbReference>
<organism evidence="1 2">
    <name type="scientific">Wickerhamomyces mucosus</name>
    <dbReference type="NCBI Taxonomy" id="1378264"/>
    <lineage>
        <taxon>Eukaryota</taxon>
        <taxon>Fungi</taxon>
        <taxon>Dikarya</taxon>
        <taxon>Ascomycota</taxon>
        <taxon>Saccharomycotina</taxon>
        <taxon>Saccharomycetes</taxon>
        <taxon>Phaffomycetales</taxon>
        <taxon>Wickerhamomycetaceae</taxon>
        <taxon>Wickerhamomyces</taxon>
    </lineage>
</organism>
<sequence length="104" mass="12538">MTDKLQIDLNKLLYSSNSNTRQLETIHKSDELIKQQFESLNRCKSLNNKLFNKYLKLWDKTDKFQNQIDIDNFSNLQHFAELCDQQLRILENTIKIIENNQQYK</sequence>
<evidence type="ECO:0000313" key="2">
    <source>
        <dbReference type="Proteomes" id="UP000769528"/>
    </source>
</evidence>